<dbReference type="InterPro" id="IPR050980">
    <property type="entry name" value="2C_sensor_his_kinase"/>
</dbReference>
<evidence type="ECO:0000256" key="1">
    <source>
        <dbReference type="ARBA" id="ARBA00000085"/>
    </source>
</evidence>
<dbReference type="PANTHER" id="PTHR44936">
    <property type="entry name" value="SENSOR PROTEIN CREC"/>
    <property type="match status" value="1"/>
</dbReference>
<keyword evidence="3" id="KW-0808">Transferase</keyword>
<dbReference type="AlphaFoldDB" id="A0A0D5YC78"/>
<evidence type="ECO:0000256" key="5">
    <source>
        <dbReference type="ARBA" id="ARBA00022777"/>
    </source>
</evidence>
<comment type="catalytic activity">
    <reaction evidence="1">
        <text>ATP + protein L-histidine = ADP + protein N-phospho-L-histidine.</text>
        <dbReference type="EC" id="2.7.13.3"/>
    </reaction>
</comment>
<dbReference type="REBASE" id="253795">
    <property type="entry name" value="Aba13421ORF92P"/>
</dbReference>
<organism evidence="9 11">
    <name type="scientific">Acinetobacter baumannii</name>
    <dbReference type="NCBI Taxonomy" id="470"/>
    <lineage>
        <taxon>Bacteria</taxon>
        <taxon>Pseudomonadati</taxon>
        <taxon>Pseudomonadota</taxon>
        <taxon>Gammaproteobacteria</taxon>
        <taxon>Moraxellales</taxon>
        <taxon>Moraxellaceae</taxon>
        <taxon>Acinetobacter</taxon>
        <taxon>Acinetobacter calcoaceticus/baumannii complex</taxon>
    </lineage>
</organism>
<reference evidence="10 12" key="3">
    <citation type="submission" date="2019-11" db="EMBL/GenBank/DDBJ databases">
        <title>Multidrug-resistant Acinetobacter baumannii moving toward extensively drug-resistant over fifteen years in South of Brazil.</title>
        <authorList>
            <person name="Fedrigo N.H."/>
            <person name="Cerdeira L."/>
            <person name="Fuga B."/>
            <person name="Marini P.V.B."/>
            <person name="Shinohara D.R."/>
            <person name="Carrara-Marroni F.E."/>
            <person name="Lincopan N."/>
            <person name="Tognim M.C.B."/>
        </authorList>
    </citation>
    <scope>NUCLEOTIDE SEQUENCE [LARGE SCALE GENOMIC DNA]</scope>
    <source>
        <strain evidence="10 12">Ac576</strain>
    </source>
</reference>
<dbReference type="EC" id="2.7.13.3" evidence="2"/>
<dbReference type="GO" id="GO:0005524">
    <property type="term" value="F:ATP binding"/>
    <property type="evidence" value="ECO:0007669"/>
    <property type="project" value="UniProtKB-KW"/>
</dbReference>
<evidence type="ECO:0000256" key="7">
    <source>
        <dbReference type="SAM" id="Coils"/>
    </source>
</evidence>
<dbReference type="EMBL" id="CP008706">
    <property type="protein sequence ID" value="AKA29882.1"/>
    <property type="molecule type" value="Genomic_DNA"/>
</dbReference>
<evidence type="ECO:0000256" key="4">
    <source>
        <dbReference type="ARBA" id="ARBA00022741"/>
    </source>
</evidence>
<dbReference type="Pfam" id="PF02518">
    <property type="entry name" value="HATPase_c"/>
    <property type="match status" value="1"/>
</dbReference>
<evidence type="ECO:0000313" key="11">
    <source>
        <dbReference type="Proteomes" id="UP000032746"/>
    </source>
</evidence>
<dbReference type="EMBL" id="WPIP01000175">
    <property type="protein sequence ID" value="MVM93219.1"/>
    <property type="molecule type" value="Genomic_DNA"/>
</dbReference>
<dbReference type="InterPro" id="IPR043836">
    <property type="entry name" value="DHp"/>
</dbReference>
<evidence type="ECO:0000259" key="8">
    <source>
        <dbReference type="PROSITE" id="PS50109"/>
    </source>
</evidence>
<dbReference type="Pfam" id="PF19191">
    <property type="entry name" value="HEF_HK"/>
    <property type="match status" value="1"/>
</dbReference>
<evidence type="ECO:0000256" key="6">
    <source>
        <dbReference type="ARBA" id="ARBA00022840"/>
    </source>
</evidence>
<dbReference type="SUPFAM" id="SSF55874">
    <property type="entry name" value="ATPase domain of HSP90 chaperone/DNA topoisomerase II/histidine kinase"/>
    <property type="match status" value="2"/>
</dbReference>
<evidence type="ECO:0000256" key="3">
    <source>
        <dbReference type="ARBA" id="ARBA00022679"/>
    </source>
</evidence>
<evidence type="ECO:0000256" key="2">
    <source>
        <dbReference type="ARBA" id="ARBA00012438"/>
    </source>
</evidence>
<accession>A0A0D5YC78</accession>
<feature type="domain" description="Histidine kinase" evidence="8">
    <location>
        <begin position="787"/>
        <end position="995"/>
    </location>
</feature>
<dbReference type="REBASE" id="208374">
    <property type="entry name" value="AbaA85ORF3787P"/>
</dbReference>
<dbReference type="Pfam" id="PF13589">
    <property type="entry name" value="HATPase_c_3"/>
    <property type="match status" value="1"/>
</dbReference>
<keyword evidence="6 10" id="KW-0067">ATP-binding</keyword>
<keyword evidence="4" id="KW-0547">Nucleotide-binding</keyword>
<keyword evidence="5 9" id="KW-0418">Kinase</keyword>
<dbReference type="PROSITE" id="PS50109">
    <property type="entry name" value="HIS_KIN"/>
    <property type="match status" value="1"/>
</dbReference>
<protein>
    <recommendedName>
        <fullName evidence="2">histidine kinase</fullName>
        <ecNumber evidence="2">2.7.13.3</ecNumber>
    </recommendedName>
</protein>
<dbReference type="Proteomes" id="UP000032746">
    <property type="component" value="Chromosome"/>
</dbReference>
<reference evidence="9 11" key="1">
    <citation type="journal article" date="2015" name="J. Bacteriol.">
        <title>Resources for Genetic and Genomic Analysis of Emerging Pathogen Acinetobacter baumannii.</title>
        <authorList>
            <person name="Gallagher L.A."/>
            <person name="Ramage E."/>
            <person name="Weiss E.J."/>
            <person name="Radey M."/>
            <person name="Hayden H.S."/>
            <person name="Held K.G."/>
            <person name="Huse H.K."/>
            <person name="Zurawski D.V."/>
            <person name="Brittnacher M.J."/>
            <person name="Manoil C."/>
        </authorList>
    </citation>
    <scope>NUCLEOTIDE SEQUENCE [LARGE SCALE GENOMIC DNA]</scope>
    <source>
        <strain evidence="9 11">AB5075-UW</strain>
    </source>
</reference>
<dbReference type="Proteomes" id="UP000439424">
    <property type="component" value="Unassembled WGS sequence"/>
</dbReference>
<dbReference type="GO" id="GO:0000155">
    <property type="term" value="F:phosphorelay sensor kinase activity"/>
    <property type="evidence" value="ECO:0007669"/>
    <property type="project" value="TreeGrafter"/>
</dbReference>
<dbReference type="InterPro" id="IPR005467">
    <property type="entry name" value="His_kinase_dom"/>
</dbReference>
<dbReference type="SMART" id="SM00387">
    <property type="entry name" value="HATPase_c"/>
    <property type="match status" value="1"/>
</dbReference>
<evidence type="ECO:0000313" key="12">
    <source>
        <dbReference type="Proteomes" id="UP000439424"/>
    </source>
</evidence>
<dbReference type="Gene3D" id="3.30.565.10">
    <property type="entry name" value="Histidine kinase-like ATPase, C-terminal domain"/>
    <property type="match status" value="2"/>
</dbReference>
<evidence type="ECO:0000313" key="10">
    <source>
        <dbReference type="EMBL" id="MVM93219.1"/>
    </source>
</evidence>
<feature type="coiled-coil region" evidence="7">
    <location>
        <begin position="496"/>
        <end position="523"/>
    </location>
</feature>
<dbReference type="GO" id="GO:0005886">
    <property type="term" value="C:plasma membrane"/>
    <property type="evidence" value="ECO:0007669"/>
    <property type="project" value="TreeGrafter"/>
</dbReference>
<dbReference type="InterPro" id="IPR003594">
    <property type="entry name" value="HATPase_dom"/>
</dbReference>
<dbReference type="PATRIC" id="fig|470.1345.peg.83"/>
<dbReference type="CDD" id="cd00075">
    <property type="entry name" value="HATPase"/>
    <property type="match status" value="1"/>
</dbReference>
<dbReference type="PANTHER" id="PTHR44936:SF10">
    <property type="entry name" value="SENSOR PROTEIN RSTB"/>
    <property type="match status" value="1"/>
</dbReference>
<keyword evidence="7" id="KW-0175">Coiled coil</keyword>
<dbReference type="REBASE" id="243594">
    <property type="entry name" value="Aba5078ORF1370P"/>
</dbReference>
<dbReference type="RefSeq" id="WP_001062713.1">
    <property type="nucleotide sequence ID" value="NZ_CAJHEU010000001.1"/>
</dbReference>
<name>A0A0D5YC78_ACIBA</name>
<dbReference type="InterPro" id="IPR036890">
    <property type="entry name" value="HATPase_C_sf"/>
</dbReference>
<reference evidence="11" key="2">
    <citation type="submission" date="2015-03" db="EMBL/GenBank/DDBJ databases">
        <authorList>
            <person name="Gallagher L.A."/>
            <person name="Hayden H.S."/>
            <person name="Weiss E.J."/>
            <person name="Hager K.R."/>
            <person name="Ramage E."/>
            <person name="Radey M.R."/>
            <person name="Bydalek R."/>
            <person name="Manoil C."/>
            <person name="Miller S.I."/>
            <person name="Brittnacher M.J."/>
        </authorList>
    </citation>
    <scope>NUCLEOTIDE SEQUENCE [LARGE SCALE GENOMIC DNA]</scope>
    <source>
        <strain evidence="11">AB5075-UW</strain>
    </source>
</reference>
<proteinExistence type="predicted"/>
<gene>
    <name evidence="9" type="ORF">ABUW_0087</name>
    <name evidence="10" type="ORF">GNY86_16935</name>
</gene>
<evidence type="ECO:0000313" key="9">
    <source>
        <dbReference type="EMBL" id="AKA29882.1"/>
    </source>
</evidence>
<sequence length="997" mass="114734">MAKIKTRARTLDMLGRQQIAGIPTALSELFKNAHDAYADNVEVDYIRKKNLLILRDNGLGMTRAEFEDRWLTIGTDSKFEDEDAIEKPAIDINKDKRPVMGEKGIGRLAIAAIGPQVLVMTRSKRDNELGELVVSFINWSLFSLAGLDLSDIDIPILTKQHGENATFEDVESLKHQAIENVKHLSNKISASKINKICNEIESFSYDPNFWRNALNKQDENSRLIANRDYLQVCDTGCGTHFIISPVDSVITNEIDESDDKEVSKLKKVLLGFSNTIQNDRKPRINASFRDHNLAGETIDHIAEQEFFTPDDIELADHYFAGNVNQFGQFSGKGKIFKQLFDNVPINWKNIDNSPISCGPFRIVLAAVQGTKKETLLSPELHEYLRGKTIKLGGIYIYRDDIRVLPYGGPDVDFFGVEKRRTYRAADSYFSNRNMICYIELTRENNSTLQEKAGREGFIENKAYKQFRSIIENFFISVAKQYFVESGELAETFKFEKERNKKNYDALEKRAKLKNEKKKQLVKDLDGFFEHFKDENFTTLILNKKIEIENKVYSFNENLVDYDSFITNIELEKVKFLEDLKSKFNIKIPSGVGFNREISNRIDKYNLVKENFLIELEKFNSNLNKLFVDFENKYGNKVDLKKRITDSLIQQEESYKQSISQLYSETNSAIKELTEWATKEIRRNKEEGFKALVQLQTEVASVDFSSKSNEELIELKSTVEKQFQNLSETVSNSLKDIQTQINTSREQTSENTLSSSRLVSILETEYEVLKEQQEENLEMIQLGMAFGVIHHEFNHNILRVRRGIKDLTPWAKANPKLQEIYDNIRTGFDHLDGYLRTFTPLSRRLTRRKSIITGEALSLFLKEIFSERLEKENVEMLFTTEFLNFKIQAFSSTLYPAIVNLVDNAIYWANKSSSLQKKVKLHADNENLFIADTGPGVPLIDRENIFEFGFSRKIGGRGMGLYIARQTLERDGFNLELEEFDPEIGAVFKISHIEVEGD</sequence>